<reference evidence="5" key="1">
    <citation type="journal article" date="2020" name="Appl. Environ. Microbiol.">
        <title>Diazotrophic Anaeromyxobacter Isolates from Soils.</title>
        <authorList>
            <person name="Masuda Y."/>
            <person name="Yamanaka H."/>
            <person name="Xu Z.X."/>
            <person name="Shiratori Y."/>
            <person name="Aono T."/>
            <person name="Amachi S."/>
            <person name="Senoo K."/>
            <person name="Itoh H."/>
        </authorList>
    </citation>
    <scope>NUCLEOTIDE SEQUENCE [LARGE SCALE GENOMIC DNA]</scope>
    <source>
        <strain evidence="5">R267</strain>
    </source>
</reference>
<dbReference type="EMBL" id="BJTG01000012">
    <property type="protein sequence ID" value="GEJ59285.1"/>
    <property type="molecule type" value="Genomic_DNA"/>
</dbReference>
<dbReference type="InterPro" id="IPR020845">
    <property type="entry name" value="AMP-binding_CS"/>
</dbReference>
<keyword evidence="2" id="KW-0067">ATP-binding</keyword>
<dbReference type="GO" id="GO:0004467">
    <property type="term" value="F:long-chain fatty acid-CoA ligase activity"/>
    <property type="evidence" value="ECO:0007669"/>
    <property type="project" value="TreeGrafter"/>
</dbReference>
<accession>A0A7I9VS94</accession>
<dbReference type="AlphaFoldDB" id="A0A7I9VS94"/>
<dbReference type="InterPro" id="IPR000873">
    <property type="entry name" value="AMP-dep_synth/lig_dom"/>
</dbReference>
<dbReference type="Pfam" id="PF00501">
    <property type="entry name" value="AMP-binding"/>
    <property type="match status" value="1"/>
</dbReference>
<dbReference type="Pfam" id="PF23562">
    <property type="entry name" value="AMP-binding_C_3"/>
    <property type="match status" value="1"/>
</dbReference>
<sequence>MAIPGTAPFGSKTLPQALVAVARRKPGALFLRVVDPRAPEAPPRQLTFGDFERAVRRAVAFLRGRGVGAGDRLLFFAENGAEWQALSLAAQALKAEPAAIFAQLGGEQAAAIGLRVKPRLLVVSDAAQWSKLSGAAGALAAAGLATVVAREPLAAGALPPGVAAVSYGEIFEGAAPELSPAELDALVAGGDGEDPFLLLFTSGTTGRPKGVRLPQRAMLRAIEDGRASTAVTEEDDGLHFLPFGHVAGHDQFMLALAQGHRLILVARREDVPRGLALGPTYLFSVPLLYERIRGEVEARLARLPRWARPLGRRLAPRAVRRKLGGRVRGLFSGGAGAAPGLETFFEELGLPFVELYGMTETAGLISSNLFSGRRVPGSAGHLSSVVEARLEPDGELCVRGGTLMTGYLDPEDEEGAFTADGYFRTGDLARFAEDGTLHVEGRKKSLLVLSTGKKLSPEPIEQVLASTPPFSGAVLLGDGRPFVAAALFVPPAELERLGAAGRDPAVELLEQARAALAGFSEYEKPKRVLIIPGSLDQHPALVTPTLKVKRDAFLRWAAAQVEALYAPARS</sequence>
<dbReference type="PANTHER" id="PTHR43272:SF33">
    <property type="entry name" value="AMP-BINDING DOMAIN-CONTAINING PROTEIN-RELATED"/>
    <property type="match status" value="1"/>
</dbReference>
<dbReference type="GO" id="GO:0005524">
    <property type="term" value="F:ATP binding"/>
    <property type="evidence" value="ECO:0007669"/>
    <property type="project" value="UniProtKB-KW"/>
</dbReference>
<name>A0A7I9VS94_9BACT</name>
<evidence type="ECO:0000259" key="3">
    <source>
        <dbReference type="Pfam" id="PF00501"/>
    </source>
</evidence>
<protein>
    <recommendedName>
        <fullName evidence="3">AMP-dependent synthetase/ligase domain-containing protein</fullName>
    </recommendedName>
</protein>
<evidence type="ECO:0000313" key="4">
    <source>
        <dbReference type="EMBL" id="GEJ59285.1"/>
    </source>
</evidence>
<dbReference type="Gene3D" id="3.40.50.12780">
    <property type="entry name" value="N-terminal domain of ligase-like"/>
    <property type="match status" value="1"/>
</dbReference>
<proteinExistence type="predicted"/>
<organism evidence="4 5">
    <name type="scientific">Anaeromyxobacter diazotrophicus</name>
    <dbReference type="NCBI Taxonomy" id="2590199"/>
    <lineage>
        <taxon>Bacteria</taxon>
        <taxon>Pseudomonadati</taxon>
        <taxon>Myxococcota</taxon>
        <taxon>Myxococcia</taxon>
        <taxon>Myxococcales</taxon>
        <taxon>Cystobacterineae</taxon>
        <taxon>Anaeromyxobacteraceae</taxon>
        <taxon>Anaeromyxobacter</taxon>
    </lineage>
</organism>
<dbReference type="Proteomes" id="UP000503640">
    <property type="component" value="Unassembled WGS sequence"/>
</dbReference>
<keyword evidence="1" id="KW-0547">Nucleotide-binding</keyword>
<feature type="domain" description="AMP-dependent synthetase/ligase" evidence="3">
    <location>
        <begin position="24"/>
        <end position="408"/>
    </location>
</feature>
<evidence type="ECO:0000313" key="5">
    <source>
        <dbReference type="Proteomes" id="UP000503640"/>
    </source>
</evidence>
<evidence type="ECO:0000256" key="2">
    <source>
        <dbReference type="ARBA" id="ARBA00022840"/>
    </source>
</evidence>
<dbReference type="InterPro" id="IPR042099">
    <property type="entry name" value="ANL_N_sf"/>
</dbReference>
<evidence type="ECO:0000256" key="1">
    <source>
        <dbReference type="ARBA" id="ARBA00022741"/>
    </source>
</evidence>
<dbReference type="GO" id="GO:0016020">
    <property type="term" value="C:membrane"/>
    <property type="evidence" value="ECO:0007669"/>
    <property type="project" value="TreeGrafter"/>
</dbReference>
<dbReference type="SUPFAM" id="SSF56801">
    <property type="entry name" value="Acetyl-CoA synthetase-like"/>
    <property type="match status" value="1"/>
</dbReference>
<dbReference type="PANTHER" id="PTHR43272">
    <property type="entry name" value="LONG-CHAIN-FATTY-ACID--COA LIGASE"/>
    <property type="match status" value="1"/>
</dbReference>
<keyword evidence="5" id="KW-1185">Reference proteome</keyword>
<comment type="caution">
    <text evidence="4">The sequence shown here is derived from an EMBL/GenBank/DDBJ whole genome shotgun (WGS) entry which is preliminary data.</text>
</comment>
<gene>
    <name evidence="4" type="ORF">AMYX_40260</name>
</gene>
<dbReference type="RefSeq" id="WP_176068628.1">
    <property type="nucleotide sequence ID" value="NZ_BJTG01000012.1"/>
</dbReference>
<dbReference type="PROSITE" id="PS00455">
    <property type="entry name" value="AMP_BINDING"/>
    <property type="match status" value="1"/>
</dbReference>